<accession>A0A5Q0H033</accession>
<evidence type="ECO:0000256" key="2">
    <source>
        <dbReference type="ARBA" id="ARBA00008537"/>
    </source>
</evidence>
<dbReference type="CDD" id="cd17503">
    <property type="entry name" value="MFS_LmrB_MDR_like"/>
    <property type="match status" value="1"/>
</dbReference>
<feature type="transmembrane region" description="Helical" evidence="8">
    <location>
        <begin position="376"/>
        <end position="398"/>
    </location>
</feature>
<dbReference type="KEGG" id="ssyi:EKG83_21195"/>
<dbReference type="GO" id="GO:0005886">
    <property type="term" value="C:plasma membrane"/>
    <property type="evidence" value="ECO:0007669"/>
    <property type="project" value="UniProtKB-SubCell"/>
</dbReference>
<feature type="transmembrane region" description="Helical" evidence="8">
    <location>
        <begin position="61"/>
        <end position="81"/>
    </location>
</feature>
<dbReference type="PANTHER" id="PTHR42718">
    <property type="entry name" value="MAJOR FACILITATOR SUPERFAMILY MULTIDRUG TRANSPORTER MFSC"/>
    <property type="match status" value="1"/>
</dbReference>
<dbReference type="AlphaFoldDB" id="A0A5Q0H033"/>
<dbReference type="Gene3D" id="1.20.1250.20">
    <property type="entry name" value="MFS general substrate transporter like domains"/>
    <property type="match status" value="1"/>
</dbReference>
<evidence type="ECO:0000256" key="3">
    <source>
        <dbReference type="ARBA" id="ARBA00022448"/>
    </source>
</evidence>
<dbReference type="EMBL" id="CP034550">
    <property type="protein sequence ID" value="QFZ19611.1"/>
    <property type="molecule type" value="Genomic_DNA"/>
</dbReference>
<dbReference type="PANTHER" id="PTHR42718:SF9">
    <property type="entry name" value="MAJOR FACILITATOR SUPERFAMILY MULTIDRUG TRANSPORTER MFSC"/>
    <property type="match status" value="1"/>
</dbReference>
<keyword evidence="11" id="KW-1185">Reference proteome</keyword>
<keyword evidence="7 8" id="KW-0472">Membrane</keyword>
<gene>
    <name evidence="10" type="ORF">EKG83_21195</name>
</gene>
<feature type="transmembrane region" description="Helical" evidence="8">
    <location>
        <begin position="346"/>
        <end position="364"/>
    </location>
</feature>
<comment type="subcellular location">
    <subcellularLocation>
        <location evidence="1">Cell membrane</location>
        <topology evidence="1">Multi-pass membrane protein</topology>
    </subcellularLocation>
</comment>
<feature type="transmembrane region" description="Helical" evidence="8">
    <location>
        <begin position="93"/>
        <end position="112"/>
    </location>
</feature>
<dbReference type="InterPro" id="IPR036259">
    <property type="entry name" value="MFS_trans_sf"/>
</dbReference>
<evidence type="ECO:0000256" key="8">
    <source>
        <dbReference type="SAM" id="Phobius"/>
    </source>
</evidence>
<evidence type="ECO:0000256" key="6">
    <source>
        <dbReference type="ARBA" id="ARBA00022989"/>
    </source>
</evidence>
<evidence type="ECO:0000256" key="1">
    <source>
        <dbReference type="ARBA" id="ARBA00004651"/>
    </source>
</evidence>
<feature type="transmembrane region" description="Helical" evidence="8">
    <location>
        <begin position="243"/>
        <end position="264"/>
    </location>
</feature>
<dbReference type="Gene3D" id="1.20.1720.10">
    <property type="entry name" value="Multidrug resistance protein D"/>
    <property type="match status" value="1"/>
</dbReference>
<feature type="transmembrane region" description="Helical" evidence="8">
    <location>
        <begin position="179"/>
        <end position="200"/>
    </location>
</feature>
<feature type="transmembrane region" description="Helical" evidence="8">
    <location>
        <begin position="28"/>
        <end position="49"/>
    </location>
</feature>
<name>A0A5Q0H033_SACSY</name>
<feature type="domain" description="Major facilitator superfamily (MFS) profile" evidence="9">
    <location>
        <begin position="27"/>
        <end position="473"/>
    </location>
</feature>
<evidence type="ECO:0000313" key="10">
    <source>
        <dbReference type="EMBL" id="QFZ19611.1"/>
    </source>
</evidence>
<dbReference type="PROSITE" id="PS50850">
    <property type="entry name" value="MFS"/>
    <property type="match status" value="1"/>
</dbReference>
<evidence type="ECO:0000256" key="4">
    <source>
        <dbReference type="ARBA" id="ARBA00022475"/>
    </source>
</evidence>
<feature type="transmembrane region" description="Helical" evidence="8">
    <location>
        <begin position="450"/>
        <end position="468"/>
    </location>
</feature>
<evidence type="ECO:0000256" key="5">
    <source>
        <dbReference type="ARBA" id="ARBA00022692"/>
    </source>
</evidence>
<feature type="transmembrane region" description="Helical" evidence="8">
    <location>
        <begin position="410"/>
        <end position="430"/>
    </location>
</feature>
<keyword evidence="3" id="KW-0813">Transport</keyword>
<keyword evidence="5 8" id="KW-0812">Transmembrane</keyword>
<keyword evidence="6 8" id="KW-1133">Transmembrane helix</keyword>
<organism evidence="10 11">
    <name type="scientific">Saccharothrix syringae</name>
    <name type="common">Nocardiopsis syringae</name>
    <dbReference type="NCBI Taxonomy" id="103733"/>
    <lineage>
        <taxon>Bacteria</taxon>
        <taxon>Bacillati</taxon>
        <taxon>Actinomycetota</taxon>
        <taxon>Actinomycetes</taxon>
        <taxon>Pseudonocardiales</taxon>
        <taxon>Pseudonocardiaceae</taxon>
        <taxon>Saccharothrix</taxon>
    </lineage>
</organism>
<comment type="similarity">
    <text evidence="2">Belongs to the major facilitator superfamily. EmrB family.</text>
</comment>
<reference evidence="11" key="1">
    <citation type="journal article" date="2021" name="Curr. Microbiol.">
        <title>Complete genome of nocamycin-producing strain Saccharothrix syringae NRRL B-16468 reveals the biosynthetic potential for secondary metabolites.</title>
        <authorList>
            <person name="Mo X."/>
            <person name="Yang S."/>
        </authorList>
    </citation>
    <scope>NUCLEOTIDE SEQUENCE [LARGE SCALE GENOMIC DNA]</scope>
    <source>
        <strain evidence="11">ATCC 51364 / DSM 43886 / JCM 6844 / KCTC 9398 / NBRC 14523 / NRRL B-16468 / INA 2240</strain>
    </source>
</reference>
<dbReference type="InterPro" id="IPR004638">
    <property type="entry name" value="EmrB-like"/>
</dbReference>
<feature type="transmembrane region" description="Helical" evidence="8">
    <location>
        <begin position="118"/>
        <end position="139"/>
    </location>
</feature>
<feature type="transmembrane region" description="Helical" evidence="8">
    <location>
        <begin position="317"/>
        <end position="334"/>
    </location>
</feature>
<dbReference type="InterPro" id="IPR011701">
    <property type="entry name" value="MFS"/>
</dbReference>
<dbReference type="NCBIfam" id="TIGR00711">
    <property type="entry name" value="efflux_EmrB"/>
    <property type="match status" value="1"/>
</dbReference>
<dbReference type="InterPro" id="IPR020846">
    <property type="entry name" value="MFS_dom"/>
</dbReference>
<evidence type="ECO:0000256" key="7">
    <source>
        <dbReference type="ARBA" id="ARBA00023136"/>
    </source>
</evidence>
<evidence type="ECO:0000259" key="9">
    <source>
        <dbReference type="PROSITE" id="PS50850"/>
    </source>
</evidence>
<dbReference type="OrthoDB" id="5168668at2"/>
<feature type="transmembrane region" description="Helical" evidence="8">
    <location>
        <begin position="212"/>
        <end position="231"/>
    </location>
</feature>
<dbReference type="SUPFAM" id="SSF103473">
    <property type="entry name" value="MFS general substrate transporter"/>
    <property type="match status" value="1"/>
</dbReference>
<evidence type="ECO:0000313" key="11">
    <source>
        <dbReference type="Proteomes" id="UP000325787"/>
    </source>
</evidence>
<feature type="transmembrane region" description="Helical" evidence="8">
    <location>
        <begin position="151"/>
        <end position="173"/>
    </location>
</feature>
<sequence length="473" mass="48791">MARRTGADPTASTGAPADRLDPAVLRTAGVVLLGSFTSLLDTTIVVVAVDRLAGAFGADLAAVQWVTTAYLLALSAVIPITGWASQRFGLRRLWLLSIALFAGASLLCGLAWSLPALVVFRVVQGLGGGMVMPLGQTLLAQAAGPARMGRVMALVGIPAQLSPILGPVLGGVLVDGPGWRWLFFLNVPVGVLALVLSLRVLPASAPEPGRRLDLLGAALLPPGIAALVFGLTQVGESGGRLTAPVLVPLALGVVLTAVFVVHSLRRESVLDLRLFARRAFTAPTVVMFFFGFCYFGPMLLLPLYFQQVHGRDALEAGLLLAPQGVGALAAVLLAGRFTDRLGPRPLIIGGLVVTLLGTIAYTQVDAHTGELLLGASLVVRGLGIGTAVIPIMAAAYLGLDRAAIPNATSVVNVVQRVGGSFGTAVLVVVLQGRLAGATGAEGTAAAFGHAFWWTVAFGVLALVPAFFIPGRQK</sequence>
<proteinExistence type="inferred from homology"/>
<dbReference type="Pfam" id="PF07690">
    <property type="entry name" value="MFS_1"/>
    <property type="match status" value="1"/>
</dbReference>
<dbReference type="Proteomes" id="UP000325787">
    <property type="component" value="Chromosome"/>
</dbReference>
<keyword evidence="4" id="KW-1003">Cell membrane</keyword>
<feature type="transmembrane region" description="Helical" evidence="8">
    <location>
        <begin position="285"/>
        <end position="305"/>
    </location>
</feature>
<protein>
    <submittedName>
        <fullName evidence="10">DHA2 family efflux MFS transporter permease subunit</fullName>
    </submittedName>
</protein>
<dbReference type="RefSeq" id="WP_051765225.1">
    <property type="nucleotide sequence ID" value="NZ_CP034550.1"/>
</dbReference>
<dbReference type="GO" id="GO:0022857">
    <property type="term" value="F:transmembrane transporter activity"/>
    <property type="evidence" value="ECO:0007669"/>
    <property type="project" value="InterPro"/>
</dbReference>